<name>A0A4Z2ILZ6_9TELE</name>
<gene>
    <name evidence="4" type="primary">Cst4</name>
    <name evidence="4" type="ORF">EYF80_010852</name>
</gene>
<dbReference type="GO" id="GO:0004869">
    <property type="term" value="F:cysteine-type endopeptidase inhibitor activity"/>
    <property type="evidence" value="ECO:0007669"/>
    <property type="project" value="InterPro"/>
</dbReference>
<keyword evidence="5" id="KW-1185">Reference proteome</keyword>
<proteinExistence type="inferred from homology"/>
<comment type="caution">
    <text evidence="4">The sequence shown here is derived from an EMBL/GenBank/DDBJ whole genome shotgun (WGS) entry which is preliminary data.</text>
</comment>
<dbReference type="GO" id="GO:0005615">
    <property type="term" value="C:extracellular space"/>
    <property type="evidence" value="ECO:0007669"/>
    <property type="project" value="TreeGrafter"/>
</dbReference>
<evidence type="ECO:0000256" key="1">
    <source>
        <dbReference type="ARBA" id="ARBA00009403"/>
    </source>
</evidence>
<dbReference type="OrthoDB" id="8886803at2759"/>
<dbReference type="InterPro" id="IPR000010">
    <property type="entry name" value="Cystatin_dom"/>
</dbReference>
<evidence type="ECO:0000313" key="5">
    <source>
        <dbReference type="Proteomes" id="UP000314294"/>
    </source>
</evidence>
<dbReference type="GO" id="GO:0031982">
    <property type="term" value="C:vesicle"/>
    <property type="evidence" value="ECO:0007669"/>
    <property type="project" value="TreeGrafter"/>
</dbReference>
<dbReference type="Gene3D" id="3.10.450.10">
    <property type="match status" value="1"/>
</dbReference>
<dbReference type="PANTHER" id="PTHR46186:SF13">
    <property type="entry name" value="SI:BUSM1-57F23.1"/>
    <property type="match status" value="1"/>
</dbReference>
<organism evidence="4 5">
    <name type="scientific">Liparis tanakae</name>
    <name type="common">Tanaka's snailfish</name>
    <dbReference type="NCBI Taxonomy" id="230148"/>
    <lineage>
        <taxon>Eukaryota</taxon>
        <taxon>Metazoa</taxon>
        <taxon>Chordata</taxon>
        <taxon>Craniata</taxon>
        <taxon>Vertebrata</taxon>
        <taxon>Euteleostomi</taxon>
        <taxon>Actinopterygii</taxon>
        <taxon>Neopterygii</taxon>
        <taxon>Teleostei</taxon>
        <taxon>Neoteleostei</taxon>
        <taxon>Acanthomorphata</taxon>
        <taxon>Eupercaria</taxon>
        <taxon>Perciformes</taxon>
        <taxon>Cottioidei</taxon>
        <taxon>Cottales</taxon>
        <taxon>Liparidae</taxon>
        <taxon>Liparis</taxon>
    </lineage>
</organism>
<protein>
    <submittedName>
        <fullName evidence="4">Cystatin-S</fullName>
    </submittedName>
</protein>
<dbReference type="AlphaFoldDB" id="A0A4Z2ILZ6"/>
<dbReference type="CDD" id="cd00042">
    <property type="entry name" value="CY"/>
    <property type="match status" value="1"/>
</dbReference>
<dbReference type="PANTHER" id="PTHR46186">
    <property type="entry name" value="CYSTATIN"/>
    <property type="match status" value="1"/>
</dbReference>
<dbReference type="Proteomes" id="UP000314294">
    <property type="component" value="Unassembled WGS sequence"/>
</dbReference>
<reference evidence="4 5" key="1">
    <citation type="submission" date="2019-03" db="EMBL/GenBank/DDBJ databases">
        <title>First draft genome of Liparis tanakae, snailfish: a comprehensive survey of snailfish specific genes.</title>
        <authorList>
            <person name="Kim W."/>
            <person name="Song I."/>
            <person name="Jeong J.-H."/>
            <person name="Kim D."/>
            <person name="Kim S."/>
            <person name="Ryu S."/>
            <person name="Song J.Y."/>
            <person name="Lee S.K."/>
        </authorList>
    </citation>
    <scope>NUCLEOTIDE SEQUENCE [LARGE SCALE GENOMIC DNA]</scope>
    <source>
        <tissue evidence="4">Muscle</tissue>
    </source>
</reference>
<comment type="similarity">
    <text evidence="1">Belongs to the cystatin family.</text>
</comment>
<dbReference type="InterPro" id="IPR046350">
    <property type="entry name" value="Cystatin_sf"/>
</dbReference>
<dbReference type="SMART" id="SM00043">
    <property type="entry name" value="CY"/>
    <property type="match status" value="1"/>
</dbReference>
<dbReference type="Pfam" id="PF00031">
    <property type="entry name" value="Cystatin"/>
    <property type="match status" value="1"/>
</dbReference>
<dbReference type="GO" id="GO:0005737">
    <property type="term" value="C:cytoplasm"/>
    <property type="evidence" value="ECO:0007669"/>
    <property type="project" value="TreeGrafter"/>
</dbReference>
<accession>A0A4Z2ILZ6</accession>
<keyword evidence="2" id="KW-0732">Signal</keyword>
<dbReference type="SUPFAM" id="SSF54403">
    <property type="entry name" value="Cystatin/monellin"/>
    <property type="match status" value="1"/>
</dbReference>
<feature type="chain" id="PRO_5021184847" evidence="2">
    <location>
        <begin position="20"/>
        <end position="145"/>
    </location>
</feature>
<evidence type="ECO:0000313" key="4">
    <source>
        <dbReference type="EMBL" id="TNN78926.1"/>
    </source>
</evidence>
<dbReference type="EMBL" id="SRLO01000069">
    <property type="protein sequence ID" value="TNN78926.1"/>
    <property type="molecule type" value="Genomic_DNA"/>
</dbReference>
<feature type="domain" description="Cystatin" evidence="3">
    <location>
        <begin position="33"/>
        <end position="139"/>
    </location>
</feature>
<evidence type="ECO:0000256" key="2">
    <source>
        <dbReference type="SAM" id="SignalP"/>
    </source>
</evidence>
<evidence type="ECO:0000259" key="3">
    <source>
        <dbReference type="SMART" id="SM00043"/>
    </source>
</evidence>
<sequence length="145" mass="16239">MALPLAVLICLSAIQLCLGDQPMDQAVTTKNATLLGGWFEKHVESAEAQEVTQFAVKMHNTHSKSKKIFKLVSITSVQAQVTNMINFKINAVLGKTKCLKSENHDLNSCSLDKKHLKCHFLVTFNPRKNKHELQTSKCKKIVHQV</sequence>
<feature type="signal peptide" evidence="2">
    <location>
        <begin position="1"/>
        <end position="19"/>
    </location>
</feature>